<dbReference type="WBParaSite" id="PEQ_0001096701-mRNA-1">
    <property type="protein sequence ID" value="PEQ_0001096701-mRNA-1"/>
    <property type="gene ID" value="PEQ_0001096701"/>
</dbReference>
<sequence>MKTSHTWIRSGEDYCCYPCRISEEDFEVLAGNLQLLVVHQREVFDKMHETVERDVNNAKIGGILLRAAPLLRQLLRFYWVPE</sequence>
<accession>A0A914RXQ3</accession>
<reference evidence="2" key="1">
    <citation type="submission" date="2022-11" db="UniProtKB">
        <authorList>
            <consortium name="WormBaseParasite"/>
        </authorList>
    </citation>
    <scope>IDENTIFICATION</scope>
</reference>
<organism evidence="1 2">
    <name type="scientific">Parascaris equorum</name>
    <name type="common">Equine roundworm</name>
    <dbReference type="NCBI Taxonomy" id="6256"/>
    <lineage>
        <taxon>Eukaryota</taxon>
        <taxon>Metazoa</taxon>
        <taxon>Ecdysozoa</taxon>
        <taxon>Nematoda</taxon>
        <taxon>Chromadorea</taxon>
        <taxon>Rhabditida</taxon>
        <taxon>Spirurina</taxon>
        <taxon>Ascaridomorpha</taxon>
        <taxon>Ascaridoidea</taxon>
        <taxon>Ascarididae</taxon>
        <taxon>Parascaris</taxon>
    </lineage>
</organism>
<dbReference type="Proteomes" id="UP000887564">
    <property type="component" value="Unplaced"/>
</dbReference>
<proteinExistence type="predicted"/>
<keyword evidence="1" id="KW-1185">Reference proteome</keyword>
<dbReference type="AlphaFoldDB" id="A0A914RXQ3"/>
<evidence type="ECO:0000313" key="2">
    <source>
        <dbReference type="WBParaSite" id="PEQ_0001096701-mRNA-1"/>
    </source>
</evidence>
<protein>
    <submittedName>
        <fullName evidence="2">Uncharacterized protein</fullName>
    </submittedName>
</protein>
<name>A0A914RXQ3_PAREQ</name>
<evidence type="ECO:0000313" key="1">
    <source>
        <dbReference type="Proteomes" id="UP000887564"/>
    </source>
</evidence>